<feature type="transmembrane region" description="Helical" evidence="1">
    <location>
        <begin position="99"/>
        <end position="116"/>
    </location>
</feature>
<reference evidence="2" key="1">
    <citation type="submission" date="2020-06" db="EMBL/GenBank/DDBJ databases">
        <title>Unique genomic features of the anaerobic methanotrophic archaea.</title>
        <authorList>
            <person name="Chadwick G.L."/>
            <person name="Skennerton C.T."/>
            <person name="Laso-Perez R."/>
            <person name="Leu A.O."/>
            <person name="Speth D.R."/>
            <person name="Yu H."/>
            <person name="Morgan-Lang C."/>
            <person name="Hatzenpichler R."/>
            <person name="Goudeau D."/>
            <person name="Malmstrom R."/>
            <person name="Brazelton W.J."/>
            <person name="Woyke T."/>
            <person name="Hallam S.J."/>
            <person name="Tyson G.W."/>
            <person name="Wegener G."/>
            <person name="Boetius A."/>
            <person name="Orphan V."/>
        </authorList>
    </citation>
    <scope>NUCLEOTIDE SEQUENCE</scope>
</reference>
<name>A0A7G9YVG7_9EURY</name>
<dbReference type="EMBL" id="MT631499">
    <property type="protein sequence ID" value="QNO52001.1"/>
    <property type="molecule type" value="Genomic_DNA"/>
</dbReference>
<evidence type="ECO:0000313" key="2">
    <source>
        <dbReference type="EMBL" id="QNO52001.1"/>
    </source>
</evidence>
<keyword evidence="1" id="KW-0812">Transmembrane</keyword>
<sequence>MEKTKKAEENAKRIRSFLTSPVKLSANFIILVGIFVYLIYVLGQHPIVPFPLQNRLLVAILNGAIWYGLGLLGAWMAMKAWESKAKKERKEFLKLKTTTVAKLFLAAALVFLVSSYMLSDAFIPGIAVVLCIAGALVIISIIAKDTHVLVRDRIERELLAERLEEPLKSLKFLFIGIAVVICIDLIYTYIFDLSAPLSSYHPAIIITKIFLDMSIFAGCITLAIVIGLKLLLWDVIID</sequence>
<keyword evidence="1" id="KW-0472">Membrane</keyword>
<gene>
    <name evidence="2" type="ORF">HGMICNAC_00003</name>
</gene>
<proteinExistence type="predicted"/>
<dbReference type="AlphaFoldDB" id="A0A7G9YVG7"/>
<feature type="transmembrane region" description="Helical" evidence="1">
    <location>
        <begin position="122"/>
        <end position="143"/>
    </location>
</feature>
<feature type="transmembrane region" description="Helical" evidence="1">
    <location>
        <begin position="210"/>
        <end position="232"/>
    </location>
</feature>
<feature type="transmembrane region" description="Helical" evidence="1">
    <location>
        <begin position="21"/>
        <end position="43"/>
    </location>
</feature>
<protein>
    <submittedName>
        <fullName evidence="2">Uncharacterized protein</fullName>
    </submittedName>
</protein>
<feature type="transmembrane region" description="Helical" evidence="1">
    <location>
        <begin position="172"/>
        <end position="190"/>
    </location>
</feature>
<evidence type="ECO:0000256" key="1">
    <source>
        <dbReference type="SAM" id="Phobius"/>
    </source>
</evidence>
<organism evidence="2">
    <name type="scientific">Candidatus Methanophagaceae archaeon ANME-1 ERB6</name>
    <dbReference type="NCBI Taxonomy" id="2759912"/>
    <lineage>
        <taxon>Archaea</taxon>
        <taxon>Methanobacteriati</taxon>
        <taxon>Methanobacteriota</taxon>
        <taxon>Stenosarchaea group</taxon>
        <taxon>Methanomicrobia</taxon>
        <taxon>Candidatus Methanophagales</taxon>
        <taxon>Candidatus Methanophagaceae</taxon>
    </lineage>
</organism>
<keyword evidence="1" id="KW-1133">Transmembrane helix</keyword>
<feature type="transmembrane region" description="Helical" evidence="1">
    <location>
        <begin position="55"/>
        <end position="78"/>
    </location>
</feature>
<accession>A0A7G9YVG7</accession>